<proteinExistence type="predicted"/>
<feature type="compositionally biased region" description="Low complexity" evidence="1">
    <location>
        <begin position="488"/>
        <end position="500"/>
    </location>
</feature>
<gene>
    <name evidence="3" type="ORF">LOC71_21360</name>
</gene>
<feature type="compositionally biased region" description="Polar residues" evidence="1">
    <location>
        <begin position="343"/>
        <end position="360"/>
    </location>
</feature>
<feature type="region of interest" description="Disordered" evidence="1">
    <location>
        <begin position="427"/>
        <end position="650"/>
    </location>
</feature>
<comment type="caution">
    <text evidence="3">The sequence shown here is derived from an EMBL/GenBank/DDBJ whole genome shotgun (WGS) entry which is preliminary data.</text>
</comment>
<evidence type="ECO:0000256" key="2">
    <source>
        <dbReference type="SAM" id="Phobius"/>
    </source>
</evidence>
<sequence length="704" mass="72102">MGGAVMLLMVATMGITFGWTPDGADGVKYIIQVPPDQLDQLSRVGEISSTVSPEVRGRVSEIVIRIGNGNVPRVTPASWKTTNASHPSGVSQVVSDENALHGLPLASDDLCPVPIPATGPTYLGQPTIIPGNVNSPSTTRLMKPQSGGMNLPGGFDMPSTAPSTAANSAATGAAAPSNGFGIPPSLTQGATPAASTTANAMNDAAGSMQGTMNDALRSAAESFSDAARRNFGLDKQPTANSANNTAASSTVAPPPFTGNTNTGMNTDRAARAGGPSTAPSTGASSTTNSGQRPWASDDQDWYSLNNRPAGRPSTTPRSTTDATAASKSQDRTIAPTAGGNGFSTGNFNQFPSGLGNTNAYAASTGSGNNSSSSTIQPNEYDPRLTPAEADRLPQNGYSFNAAGEPIDREGNRLNAYGQRIDAYGRPLSDTNYTATNGQTPGSNNGFANTPPTGASPIDSRGNTASGNTASNHLGQGYSDPTFASHPGNSSAANTNANSNSGQPNSLSPNPNANGGTHPGYTATNQPNAQTPGVQPPSGYTNQPPQYAANPNSQHPAYANQAPGYPTVPNYNQPTVPYAPGAQPNAPMTTGQPYTNVGYSPTVPPLIANANQSPTTGSSNVDRTISSPGDRHSTSTSGGGMDSGNQDSRSDREKVATQTLFNALLLVSFVANLYLMYWLNVLRLKYQEMVAAKRAAASSNPATAS</sequence>
<organism evidence="3 4">
    <name type="scientific">Rhodopirellula halodulae</name>
    <dbReference type="NCBI Taxonomy" id="2894198"/>
    <lineage>
        <taxon>Bacteria</taxon>
        <taxon>Pseudomonadati</taxon>
        <taxon>Planctomycetota</taxon>
        <taxon>Planctomycetia</taxon>
        <taxon>Pirellulales</taxon>
        <taxon>Pirellulaceae</taxon>
        <taxon>Rhodopirellula</taxon>
    </lineage>
</organism>
<accession>A0ABS8NMM1</accession>
<name>A0ABS8NMM1_9BACT</name>
<keyword evidence="4" id="KW-1185">Reference proteome</keyword>
<protein>
    <submittedName>
        <fullName evidence="3">Mu-protocadherin</fullName>
    </submittedName>
</protein>
<feature type="region of interest" description="Disordered" evidence="1">
    <location>
        <begin position="233"/>
        <end position="409"/>
    </location>
</feature>
<feature type="compositionally biased region" description="Low complexity" evidence="1">
    <location>
        <begin position="238"/>
        <end position="250"/>
    </location>
</feature>
<reference evidence="3" key="1">
    <citation type="submission" date="2021-11" db="EMBL/GenBank/DDBJ databases">
        <title>Genome sequence.</title>
        <authorList>
            <person name="Sun Q."/>
        </authorList>
    </citation>
    <scope>NUCLEOTIDE SEQUENCE</scope>
    <source>
        <strain evidence="3">JC740</strain>
    </source>
</reference>
<dbReference type="RefSeq" id="WP_230276512.1">
    <property type="nucleotide sequence ID" value="NZ_JAJKFW010000061.1"/>
</dbReference>
<feature type="compositionally biased region" description="Polar residues" evidence="1">
    <location>
        <begin position="521"/>
        <end position="554"/>
    </location>
</feature>
<evidence type="ECO:0000313" key="4">
    <source>
        <dbReference type="Proteomes" id="UP001430306"/>
    </source>
</evidence>
<keyword evidence="2" id="KW-1133">Transmembrane helix</keyword>
<evidence type="ECO:0000313" key="3">
    <source>
        <dbReference type="EMBL" id="MCC9644832.1"/>
    </source>
</evidence>
<feature type="compositionally biased region" description="Polar residues" evidence="1">
    <location>
        <begin position="302"/>
        <end position="327"/>
    </location>
</feature>
<feature type="compositionally biased region" description="Low complexity" evidence="1">
    <location>
        <begin position="272"/>
        <end position="287"/>
    </location>
</feature>
<keyword evidence="2" id="KW-0812">Transmembrane</keyword>
<feature type="compositionally biased region" description="Polar residues" evidence="1">
    <location>
        <begin position="585"/>
        <end position="598"/>
    </location>
</feature>
<evidence type="ECO:0000256" key="1">
    <source>
        <dbReference type="SAM" id="MobiDB-lite"/>
    </source>
</evidence>
<dbReference type="Proteomes" id="UP001430306">
    <property type="component" value="Unassembled WGS sequence"/>
</dbReference>
<feature type="region of interest" description="Disordered" evidence="1">
    <location>
        <begin position="156"/>
        <end position="197"/>
    </location>
</feature>
<feature type="compositionally biased region" description="Low complexity" evidence="1">
    <location>
        <begin position="361"/>
        <end position="374"/>
    </location>
</feature>
<dbReference type="EMBL" id="JAJKFW010000061">
    <property type="protein sequence ID" value="MCC9644832.1"/>
    <property type="molecule type" value="Genomic_DNA"/>
</dbReference>
<feature type="compositionally biased region" description="Polar residues" evidence="1">
    <location>
        <begin position="501"/>
        <end position="514"/>
    </location>
</feature>
<feature type="transmembrane region" description="Helical" evidence="2">
    <location>
        <begin position="659"/>
        <end position="678"/>
    </location>
</feature>
<feature type="compositionally biased region" description="Low complexity" evidence="1">
    <location>
        <begin position="158"/>
        <end position="179"/>
    </location>
</feature>
<feature type="compositionally biased region" description="Polar residues" evidence="1">
    <location>
        <begin position="460"/>
        <end position="473"/>
    </location>
</feature>
<feature type="compositionally biased region" description="Polar residues" evidence="1">
    <location>
        <begin position="428"/>
        <end position="452"/>
    </location>
</feature>
<keyword evidence="2" id="KW-0472">Membrane</keyword>
<feature type="compositionally biased region" description="Polar residues" evidence="1">
    <location>
        <begin position="608"/>
        <end position="626"/>
    </location>
</feature>
<feature type="compositionally biased region" description="Polar residues" evidence="1">
    <location>
        <begin position="185"/>
        <end position="197"/>
    </location>
</feature>